<comment type="similarity">
    <text evidence="2 6">Belongs to the peroxisomal membrane protein PXMP2/4 family.</text>
</comment>
<feature type="transmembrane region" description="Helical" evidence="6">
    <location>
        <begin position="153"/>
        <end position="170"/>
    </location>
</feature>
<reference evidence="8" key="1">
    <citation type="submission" date="2021-01" db="EMBL/GenBank/DDBJ databases">
        <authorList>
            <person name="Corre E."/>
            <person name="Pelletier E."/>
            <person name="Niang G."/>
            <person name="Scheremetjew M."/>
            <person name="Finn R."/>
            <person name="Kale V."/>
            <person name="Holt S."/>
            <person name="Cochrane G."/>
            <person name="Meng A."/>
            <person name="Brown T."/>
            <person name="Cohen L."/>
        </authorList>
    </citation>
    <scope>NUCLEOTIDE SEQUENCE</scope>
    <source>
        <strain evidence="8">CCMP1510</strain>
    </source>
</reference>
<dbReference type="EMBL" id="HBIJ01014368">
    <property type="protein sequence ID" value="CAE0368885.1"/>
    <property type="molecule type" value="Transcribed_RNA"/>
</dbReference>
<dbReference type="PANTHER" id="PTHR11266:SF80">
    <property type="entry name" value="PEROXISOMAL MEMBRANE PROTEIN 2"/>
    <property type="match status" value="1"/>
</dbReference>
<evidence type="ECO:0008006" key="9">
    <source>
        <dbReference type="Google" id="ProtNLM"/>
    </source>
</evidence>
<gene>
    <name evidence="8" type="ORF">ALAG00032_LOCUS9648</name>
</gene>
<feature type="transmembrane region" description="Helical" evidence="6">
    <location>
        <begin position="214"/>
        <end position="232"/>
    </location>
</feature>
<accession>A0A7S3NLZ0</accession>
<keyword evidence="3 6" id="KW-0812">Transmembrane</keyword>
<keyword evidence="4 6" id="KW-1133">Transmembrane helix</keyword>
<evidence type="ECO:0000256" key="1">
    <source>
        <dbReference type="ARBA" id="ARBA00004141"/>
    </source>
</evidence>
<keyword evidence="7" id="KW-0732">Signal</keyword>
<evidence type="ECO:0000256" key="4">
    <source>
        <dbReference type="ARBA" id="ARBA00022989"/>
    </source>
</evidence>
<dbReference type="Pfam" id="PF04117">
    <property type="entry name" value="Mpv17_PMP22"/>
    <property type="match status" value="1"/>
</dbReference>
<evidence type="ECO:0000256" key="2">
    <source>
        <dbReference type="ARBA" id="ARBA00006824"/>
    </source>
</evidence>
<comment type="subcellular location">
    <subcellularLocation>
        <location evidence="1">Membrane</location>
        <topology evidence="1">Multi-pass membrane protein</topology>
    </subcellularLocation>
</comment>
<protein>
    <recommendedName>
        <fullName evidence="9">Peroxisomal membrane protein MPV17</fullName>
    </recommendedName>
</protein>
<organism evidence="8">
    <name type="scientific">Aureoumbra lagunensis</name>
    <dbReference type="NCBI Taxonomy" id="44058"/>
    <lineage>
        <taxon>Eukaryota</taxon>
        <taxon>Sar</taxon>
        <taxon>Stramenopiles</taxon>
        <taxon>Ochrophyta</taxon>
        <taxon>Pelagophyceae</taxon>
        <taxon>Pelagomonadales</taxon>
        <taxon>Aureoumbra</taxon>
    </lineage>
</organism>
<evidence type="ECO:0000313" key="8">
    <source>
        <dbReference type="EMBL" id="CAE0368885.1"/>
    </source>
</evidence>
<proteinExistence type="inferred from homology"/>
<dbReference type="GO" id="GO:0005737">
    <property type="term" value="C:cytoplasm"/>
    <property type="evidence" value="ECO:0007669"/>
    <property type="project" value="TreeGrafter"/>
</dbReference>
<evidence type="ECO:0000256" key="7">
    <source>
        <dbReference type="SAM" id="SignalP"/>
    </source>
</evidence>
<dbReference type="AlphaFoldDB" id="A0A7S3NLZ0"/>
<evidence type="ECO:0000256" key="5">
    <source>
        <dbReference type="ARBA" id="ARBA00023136"/>
    </source>
</evidence>
<dbReference type="PANTHER" id="PTHR11266">
    <property type="entry name" value="PEROXISOMAL MEMBRANE PROTEIN 2, PXMP2 MPV17"/>
    <property type="match status" value="1"/>
</dbReference>
<evidence type="ECO:0000256" key="3">
    <source>
        <dbReference type="ARBA" id="ARBA00022692"/>
    </source>
</evidence>
<dbReference type="GO" id="GO:0016020">
    <property type="term" value="C:membrane"/>
    <property type="evidence" value="ECO:0007669"/>
    <property type="project" value="UniProtKB-SubCell"/>
</dbReference>
<feature type="chain" id="PRO_5030684208" description="Peroxisomal membrane protein MPV17" evidence="7">
    <location>
        <begin position="22"/>
        <end position="241"/>
    </location>
</feature>
<sequence length="241" mass="27001">MNFKSVFGACVFVLHARSLQAWIQPQKNTLMRDGRSVRFLAQGRRVAPRTRMLAAPAELWGGYLQALESAPLITKCLTATVIIGAGDATAQAIEGSKKKTNIDIKRVARWALFGLILQAPWNHYYQNALEAAIPSTADPWTLTTAFKVAVDQFFQAPIFTTIIFYFFAIVEGRGLPNAKRQVETELWPTLLKNWIIFIPATAVNLGIIPLEFRVLFINVIFFFWVIILSLLINDTSTKQGA</sequence>
<evidence type="ECO:0000256" key="6">
    <source>
        <dbReference type="RuleBase" id="RU363053"/>
    </source>
</evidence>
<feature type="transmembrane region" description="Helical" evidence="6">
    <location>
        <begin position="190"/>
        <end position="208"/>
    </location>
</feature>
<dbReference type="InterPro" id="IPR007248">
    <property type="entry name" value="Mpv17_PMP22"/>
</dbReference>
<feature type="signal peptide" evidence="7">
    <location>
        <begin position="1"/>
        <end position="21"/>
    </location>
</feature>
<keyword evidence="5 6" id="KW-0472">Membrane</keyword>
<name>A0A7S3NLZ0_9STRA</name>